<dbReference type="OrthoDB" id="165483at2"/>
<dbReference type="InterPro" id="IPR005500">
    <property type="entry name" value="DUF309"/>
</dbReference>
<reference evidence="2" key="1">
    <citation type="submission" date="2018-12" db="EMBL/GenBank/DDBJ databases">
        <title>Genome sequence of Peanibacillus sp.</title>
        <authorList>
            <person name="Subramani G."/>
            <person name="Srinivasan S."/>
            <person name="Kim M.K."/>
        </authorList>
    </citation>
    <scope>NUCLEOTIDE SEQUENCE [LARGE SCALE GENOMIC DNA]</scope>
    <source>
        <strain evidence="2">18JY67-1</strain>
    </source>
</reference>
<evidence type="ECO:0000313" key="1">
    <source>
        <dbReference type="EMBL" id="AZN41999.1"/>
    </source>
</evidence>
<accession>A0A3S9A885</accession>
<gene>
    <name evidence="1" type="ORF">EJC50_21680</name>
</gene>
<dbReference type="AlphaFoldDB" id="A0A3S9A885"/>
<name>A0A3S9A885_9BACL</name>
<sequence>MGGLFLFFVSCLHIIIGSGKRGITLEKKYPAAYEAYLYEFHASRDYFECHELLEEYWKVHPGDPQSETWVGLIQLAVSSYHHRRNNFRGALLMMLQSRQRLTAGRLDELGLDGEAVCALIMKRITAIEAGEPFVDFNLPIIDEALLARGLQRAEHEGIRWAAASRDEDELIHRHKLRDRSDVIAARAEAASRRKLPPSAL</sequence>
<evidence type="ECO:0000313" key="2">
    <source>
        <dbReference type="Proteomes" id="UP000272528"/>
    </source>
</evidence>
<dbReference type="Gene3D" id="1.10.3450.10">
    <property type="entry name" value="TTHA0068-like"/>
    <property type="match status" value="1"/>
</dbReference>
<proteinExistence type="predicted"/>
<keyword evidence="2" id="KW-1185">Reference proteome</keyword>
<dbReference type="PANTHER" id="PTHR34796:SF1">
    <property type="entry name" value="EXPRESSED PROTEIN"/>
    <property type="match status" value="1"/>
</dbReference>
<dbReference type="SUPFAM" id="SSF140663">
    <property type="entry name" value="TTHA0068-like"/>
    <property type="match status" value="1"/>
</dbReference>
<dbReference type="PANTHER" id="PTHR34796">
    <property type="entry name" value="EXPRESSED PROTEIN"/>
    <property type="match status" value="1"/>
</dbReference>
<dbReference type="InterPro" id="IPR023203">
    <property type="entry name" value="TTHA0068_sf"/>
</dbReference>
<dbReference type="EMBL" id="CP034437">
    <property type="protein sequence ID" value="AZN41999.1"/>
    <property type="molecule type" value="Genomic_DNA"/>
</dbReference>
<dbReference type="Proteomes" id="UP000272528">
    <property type="component" value="Chromosome"/>
</dbReference>
<dbReference type="KEGG" id="palb:EJC50_21680"/>
<protein>
    <submittedName>
        <fullName evidence="1">DUF309 domain-containing protein</fullName>
    </submittedName>
</protein>
<organism evidence="1 2">
    <name type="scientific">Paenibacillus albus</name>
    <dbReference type="NCBI Taxonomy" id="2495582"/>
    <lineage>
        <taxon>Bacteria</taxon>
        <taxon>Bacillati</taxon>
        <taxon>Bacillota</taxon>
        <taxon>Bacilli</taxon>
        <taxon>Bacillales</taxon>
        <taxon>Paenibacillaceae</taxon>
        <taxon>Paenibacillus</taxon>
    </lineage>
</organism>
<dbReference type="Pfam" id="PF03745">
    <property type="entry name" value="DUF309"/>
    <property type="match status" value="1"/>
</dbReference>